<dbReference type="InterPro" id="IPR041490">
    <property type="entry name" value="KstR2_TetR_C"/>
</dbReference>
<dbReference type="Pfam" id="PF17932">
    <property type="entry name" value="TetR_C_24"/>
    <property type="match status" value="1"/>
</dbReference>
<dbReference type="PANTHER" id="PTHR30055:SF226">
    <property type="entry name" value="HTH-TYPE TRANSCRIPTIONAL REGULATOR PKSA"/>
    <property type="match status" value="1"/>
</dbReference>
<dbReference type="Gene3D" id="1.10.357.10">
    <property type="entry name" value="Tetracycline Repressor, domain 2"/>
    <property type="match status" value="1"/>
</dbReference>
<dbReference type="InterPro" id="IPR036271">
    <property type="entry name" value="Tet_transcr_reg_TetR-rel_C_sf"/>
</dbReference>
<dbReference type="InterPro" id="IPR050109">
    <property type="entry name" value="HTH-type_TetR-like_transc_reg"/>
</dbReference>
<evidence type="ECO:0000256" key="2">
    <source>
        <dbReference type="PROSITE-ProRule" id="PRU00335"/>
    </source>
</evidence>
<accession>A0ABW3HF13</accession>
<dbReference type="PANTHER" id="PTHR30055">
    <property type="entry name" value="HTH-TYPE TRANSCRIPTIONAL REGULATOR RUTR"/>
    <property type="match status" value="1"/>
</dbReference>
<comment type="caution">
    <text evidence="5">The sequence shown here is derived from an EMBL/GenBank/DDBJ whole genome shotgun (WGS) entry which is preliminary data.</text>
</comment>
<dbReference type="SUPFAM" id="SSF48498">
    <property type="entry name" value="Tetracyclin repressor-like, C-terminal domain"/>
    <property type="match status" value="1"/>
</dbReference>
<feature type="DNA-binding region" description="H-T-H motif" evidence="2">
    <location>
        <begin position="77"/>
        <end position="96"/>
    </location>
</feature>
<evidence type="ECO:0000313" key="5">
    <source>
        <dbReference type="EMBL" id="MFD0949861.1"/>
    </source>
</evidence>
<dbReference type="EMBL" id="JBHTIT010000001">
    <property type="protein sequence ID" value="MFD0949861.1"/>
    <property type="molecule type" value="Genomic_DNA"/>
</dbReference>
<dbReference type="InterPro" id="IPR001647">
    <property type="entry name" value="HTH_TetR"/>
</dbReference>
<evidence type="ECO:0000259" key="4">
    <source>
        <dbReference type="PROSITE" id="PS50977"/>
    </source>
</evidence>
<feature type="domain" description="HTH tetR-type" evidence="4">
    <location>
        <begin position="54"/>
        <end position="114"/>
    </location>
</feature>
<keyword evidence="6" id="KW-1185">Reference proteome</keyword>
<proteinExistence type="predicted"/>
<protein>
    <submittedName>
        <fullName evidence="5">TetR/AcrR family transcriptional regulator</fullName>
    </submittedName>
</protein>
<evidence type="ECO:0000256" key="3">
    <source>
        <dbReference type="SAM" id="MobiDB-lite"/>
    </source>
</evidence>
<dbReference type="PRINTS" id="PR00455">
    <property type="entry name" value="HTHTETR"/>
</dbReference>
<dbReference type="PROSITE" id="PS50977">
    <property type="entry name" value="HTH_TETR_2"/>
    <property type="match status" value="1"/>
</dbReference>
<dbReference type="Proteomes" id="UP001597044">
    <property type="component" value="Unassembled WGS sequence"/>
</dbReference>
<dbReference type="RefSeq" id="WP_340674505.1">
    <property type="nucleotide sequence ID" value="NZ_JBHTIT010000001.1"/>
</dbReference>
<reference evidence="6" key="1">
    <citation type="journal article" date="2019" name="Int. J. Syst. Evol. Microbiol.">
        <title>The Global Catalogue of Microorganisms (GCM) 10K type strain sequencing project: providing services to taxonomists for standard genome sequencing and annotation.</title>
        <authorList>
            <consortium name="The Broad Institute Genomics Platform"/>
            <consortium name="The Broad Institute Genome Sequencing Center for Infectious Disease"/>
            <person name="Wu L."/>
            <person name="Ma J."/>
        </authorList>
    </citation>
    <scope>NUCLEOTIDE SEQUENCE [LARGE SCALE GENOMIC DNA]</scope>
    <source>
        <strain evidence="6">CCUG 63419</strain>
    </source>
</reference>
<gene>
    <name evidence="5" type="ORF">ACFQ0F_05585</name>
</gene>
<dbReference type="SUPFAM" id="SSF46689">
    <property type="entry name" value="Homeodomain-like"/>
    <property type="match status" value="1"/>
</dbReference>
<feature type="compositionally biased region" description="Polar residues" evidence="3">
    <location>
        <begin position="1"/>
        <end position="18"/>
    </location>
</feature>
<keyword evidence="1 2" id="KW-0238">DNA-binding</keyword>
<sequence>MATTHKIISNAAANTTEKPSSRAKKACAAVATESSQRPVATRAYRGASAEEREAERRQRLLDTALTLFAEQGYARTPIEQLCAEAKVTARHFYQLFGSREGLLQALYAKLMQDLGGALLSALSQPQANIAEQLPLAVRALVEHYLADNRRARIGVLEVVGVSPEMERLRRAAIHDMAKLIALYMKQLAAQGDLPDRDYHLTSIAIVGGMNELMADWLTIVEPPSVAELSNEIIYFLTALMHGSHHLPSPENSV</sequence>
<organism evidence="5 6">
    <name type="scientific">Paraperlucidibaca wandonensis</name>
    <dbReference type="NCBI Taxonomy" id="1268273"/>
    <lineage>
        <taxon>Bacteria</taxon>
        <taxon>Pseudomonadati</taxon>
        <taxon>Pseudomonadota</taxon>
        <taxon>Gammaproteobacteria</taxon>
        <taxon>Moraxellales</taxon>
        <taxon>Moraxellaceae</taxon>
        <taxon>Paraperlucidibaca</taxon>
    </lineage>
</organism>
<dbReference type="Pfam" id="PF00440">
    <property type="entry name" value="TetR_N"/>
    <property type="match status" value="1"/>
</dbReference>
<evidence type="ECO:0000256" key="1">
    <source>
        <dbReference type="ARBA" id="ARBA00023125"/>
    </source>
</evidence>
<name>A0ABW3HF13_9GAMM</name>
<feature type="region of interest" description="Disordered" evidence="3">
    <location>
        <begin position="1"/>
        <end position="24"/>
    </location>
</feature>
<dbReference type="Gene3D" id="1.10.10.60">
    <property type="entry name" value="Homeodomain-like"/>
    <property type="match status" value="1"/>
</dbReference>
<dbReference type="InterPro" id="IPR009057">
    <property type="entry name" value="Homeodomain-like_sf"/>
</dbReference>
<evidence type="ECO:0000313" key="6">
    <source>
        <dbReference type="Proteomes" id="UP001597044"/>
    </source>
</evidence>